<reference evidence="2 3" key="1">
    <citation type="submission" date="2020-05" db="EMBL/GenBank/DDBJ databases">
        <authorList>
            <person name="Mo P."/>
        </authorList>
    </citation>
    <scope>NUCLEOTIDE SEQUENCE [LARGE SCALE GENOMIC DNA]</scope>
    <source>
        <strain evidence="2 3">Gen01</strain>
    </source>
</reference>
<accession>A0A6M6JF88</accession>
<dbReference type="InterPro" id="IPR030392">
    <property type="entry name" value="S74_ICA"/>
</dbReference>
<protein>
    <recommendedName>
        <fullName evidence="1">Peptidase S74 domain-containing protein</fullName>
    </recommendedName>
</protein>
<dbReference type="RefSeq" id="WP_172158212.1">
    <property type="nucleotide sequence ID" value="NZ_CP053564.1"/>
</dbReference>
<dbReference type="Proteomes" id="UP000505377">
    <property type="component" value="Chromosome"/>
</dbReference>
<dbReference type="AlphaFoldDB" id="A0A6M6JF88"/>
<dbReference type="EMBL" id="CP053564">
    <property type="protein sequence ID" value="QJY46648.1"/>
    <property type="molecule type" value="Genomic_DNA"/>
</dbReference>
<dbReference type="KEGG" id="pbro:HOP40_13160"/>
<organism evidence="2 3">
    <name type="scientific">Pseudonocardia broussonetiae</name>
    <dbReference type="NCBI Taxonomy" id="2736640"/>
    <lineage>
        <taxon>Bacteria</taxon>
        <taxon>Bacillati</taxon>
        <taxon>Actinomycetota</taxon>
        <taxon>Actinomycetes</taxon>
        <taxon>Pseudonocardiales</taxon>
        <taxon>Pseudonocardiaceae</taxon>
        <taxon>Pseudonocardia</taxon>
    </lineage>
</organism>
<keyword evidence="3" id="KW-1185">Reference proteome</keyword>
<evidence type="ECO:0000259" key="1">
    <source>
        <dbReference type="PROSITE" id="PS51688"/>
    </source>
</evidence>
<feature type="domain" description="Peptidase S74" evidence="1">
    <location>
        <begin position="998"/>
        <end position="1112"/>
    </location>
</feature>
<name>A0A6M6JF88_9PSEU</name>
<sequence>MAALTPALFAVDGSTLIPLPAWTKLQLAPQRNSPGSVTVDYLAGADGFDVLHDGVGARPPRALEIEVWLGGNATGALRGYLLRKGGDALSPDSSWTFGGHFLEWLLGKALVAPQTKTSANPKGELIFSAVTYGTILITVLQQAQARGALTGVTWDFSTTHDSNGVAWASNVTSLKFSPKTTVLQVAEKGVELGMGEFDMTGARVLRAYNPDGRGVDRTLDAPPLTFAHTINLAEHSRRETAEQAGSAVLAAGGQGLYDWAENATALASLGFRAEVAADAGQIATLSGVEAFAAAQAQTLSTGAAEYASTVALAAGAPRPLLDYGVGDWGYAVTGTERRRLRVAQLDLEFLRGSPPQITVVQSDLMTDALAALYRRLAAVSSGDAVVGTSTATPGDDTTAPAAPTGLVVDSIAYQDDEHSQTLAAVTVGWSAVVTNADGPNTPQAQAAQLILERFQSGLAVSEEWTWPEAPQLVNDHNDELLAGWNNTGDAETWLAGYVSDHSSGASAADDIAGYKVALAYLGMSQVGGIPSSNPVDAIIAFNEVTPSTGTTATTFTFGGVEADASIAVRVAAFDNSGNQGPWSVPLQHTTAVDNVPPPQAAAPTLRVWFETLDIASSGLGSVGEPMPSDYDHTRVFLSRSASITAPAGASSPVAFVPAETGRQHVANLFGAGTWNQPDLPIGIGYYAALQHVDRAGNAGPISTVAGPATAEQLVSAQLIDSIVTAPKIADFAVGSVKIVDAAIITAKIADLAVNSAKISALDVGKLTAGTMTATVTQSGLMRTAASGNRVEFDASGLRLYSGSTVVGRWQTSDASMLMTGTYMSALSGERINILPDGTQRFYPASGSNYSQINNFGNDLMIRGILDGNGRSGRMNVNALGAGMNFSAESEIPSDLRSEMVVFDRRARVTAPLINFEVNGKLTPPDGSFRRIAFSQTNSSGVQIASSVLEYKLDTGSNPGMVAISRNAGWKAEAGSMLVVNAAMDTFVAVKASDFVISSSETVKEEIADIRAVVDPLAAIRAARARKYVYTSDRWYTPPPTEADPDPDPVPVADPPTRLGVLAEEMPAVLVRDTPDANGGTVASISIPDHLALLHGALNQISDREIRSVAGRTLVPSGPSLAGAVRELAVTWDEEPLEVPTGGITTIYAAIEWLGKTTAQIKPGSLTLTGCTVVVKTLATISPSSGSPITVEAQALYDYVPPYVPEEP</sequence>
<dbReference type="PROSITE" id="PS51688">
    <property type="entry name" value="ICA"/>
    <property type="match status" value="1"/>
</dbReference>
<evidence type="ECO:0000313" key="3">
    <source>
        <dbReference type="Proteomes" id="UP000505377"/>
    </source>
</evidence>
<proteinExistence type="predicted"/>
<gene>
    <name evidence="2" type="ORF">HOP40_13160</name>
</gene>
<evidence type="ECO:0000313" key="2">
    <source>
        <dbReference type="EMBL" id="QJY46648.1"/>
    </source>
</evidence>